<evidence type="ECO:0000256" key="3">
    <source>
        <dbReference type="ARBA" id="ARBA00023125"/>
    </source>
</evidence>
<dbReference type="PANTHER" id="PTHR42756">
    <property type="entry name" value="TRANSCRIPTIONAL REGULATOR, MARR"/>
    <property type="match status" value="1"/>
</dbReference>
<keyword evidence="10" id="KW-1185">Reference proteome</keyword>
<sequence>MDKRSFLLKYVAIIYRESQGYIDEALKKYNLSFGTYPFLLALYNNEGISQNILSEYVKVDKSFSARAIKKLIEIGYVEKIVNNEDSRAYKLYLTENAKDIVPGVLNELDGWLNMITDGLEETEKKNAESLLENMYKNVEQFNTKD</sequence>
<evidence type="ECO:0000256" key="5">
    <source>
        <dbReference type="ARBA" id="ARBA00046337"/>
    </source>
</evidence>
<dbReference type="InterPro" id="IPR036388">
    <property type="entry name" value="WH-like_DNA-bd_sf"/>
</dbReference>
<comment type="caution">
    <text evidence="9">The sequence shown here is derived from an EMBL/GenBank/DDBJ whole genome shotgun (WGS) entry which is preliminary data.</text>
</comment>
<evidence type="ECO:0000256" key="6">
    <source>
        <dbReference type="ARBA" id="ARBA00047188"/>
    </source>
</evidence>
<dbReference type="Proteomes" id="UP000481872">
    <property type="component" value="Unassembled WGS sequence"/>
</dbReference>
<dbReference type="InterPro" id="IPR000835">
    <property type="entry name" value="HTH_MarR-typ"/>
</dbReference>
<dbReference type="GO" id="GO:0003700">
    <property type="term" value="F:DNA-binding transcription factor activity"/>
    <property type="evidence" value="ECO:0007669"/>
    <property type="project" value="InterPro"/>
</dbReference>
<dbReference type="GO" id="GO:0005737">
    <property type="term" value="C:cytoplasm"/>
    <property type="evidence" value="ECO:0007669"/>
    <property type="project" value="UniProtKB-SubCell"/>
</dbReference>
<evidence type="ECO:0000256" key="4">
    <source>
        <dbReference type="ARBA" id="ARBA00023163"/>
    </source>
</evidence>
<keyword evidence="3" id="KW-0238">DNA-binding</keyword>
<proteinExistence type="inferred from homology"/>
<evidence type="ECO:0000259" key="8">
    <source>
        <dbReference type="PROSITE" id="PS50995"/>
    </source>
</evidence>
<feature type="domain" description="HTH marR-type" evidence="8">
    <location>
        <begin position="4"/>
        <end position="136"/>
    </location>
</feature>
<dbReference type="RefSeq" id="WP_061993925.1">
    <property type="nucleotide sequence ID" value="NZ_JAAGPU010000003.1"/>
</dbReference>
<evidence type="ECO:0000313" key="10">
    <source>
        <dbReference type="Proteomes" id="UP000481872"/>
    </source>
</evidence>
<dbReference type="AlphaFoldDB" id="A0A6M0GZB1"/>
<dbReference type="PRINTS" id="PR00598">
    <property type="entry name" value="HTHMARR"/>
</dbReference>
<evidence type="ECO:0000256" key="7">
    <source>
        <dbReference type="ARBA" id="ARBA00047207"/>
    </source>
</evidence>
<dbReference type="PANTHER" id="PTHR42756:SF2">
    <property type="entry name" value="MARR FAMILY REGULATORY PROTEIN"/>
    <property type="match status" value="1"/>
</dbReference>
<dbReference type="Gene3D" id="1.10.10.10">
    <property type="entry name" value="Winged helix-like DNA-binding domain superfamily/Winged helix DNA-binding domain"/>
    <property type="match status" value="1"/>
</dbReference>
<protein>
    <recommendedName>
        <fullName evidence="6">HTH-type transcriptional regulator SarZ</fullName>
    </recommendedName>
    <alternativeName>
        <fullName evidence="7">Staphylococcal accessory regulator Z</fullName>
    </alternativeName>
</protein>
<keyword evidence="4" id="KW-0804">Transcription</keyword>
<dbReference type="SMART" id="SM00347">
    <property type="entry name" value="HTH_MARR"/>
    <property type="match status" value="1"/>
</dbReference>
<comment type="similarity">
    <text evidence="5">Belongs to the SarZ family.</text>
</comment>
<comment type="subcellular location">
    <subcellularLocation>
        <location evidence="1">Cytoplasm</location>
    </subcellularLocation>
</comment>
<gene>
    <name evidence="9" type="ORF">G3M99_03395</name>
</gene>
<evidence type="ECO:0000256" key="2">
    <source>
        <dbReference type="ARBA" id="ARBA00023015"/>
    </source>
</evidence>
<organism evidence="9 10">
    <name type="scientific">Clostridium senegalense</name>
    <dbReference type="NCBI Taxonomy" id="1465809"/>
    <lineage>
        <taxon>Bacteria</taxon>
        <taxon>Bacillati</taxon>
        <taxon>Bacillota</taxon>
        <taxon>Clostridia</taxon>
        <taxon>Eubacteriales</taxon>
        <taxon>Clostridiaceae</taxon>
        <taxon>Clostridium</taxon>
    </lineage>
</organism>
<dbReference type="InterPro" id="IPR036390">
    <property type="entry name" value="WH_DNA-bd_sf"/>
</dbReference>
<dbReference type="InterPro" id="IPR055166">
    <property type="entry name" value="Transc_reg_Sar_Rot_HTH"/>
</dbReference>
<keyword evidence="2" id="KW-0805">Transcription regulation</keyword>
<dbReference type="PROSITE" id="PS50995">
    <property type="entry name" value="HTH_MARR_2"/>
    <property type="match status" value="1"/>
</dbReference>
<evidence type="ECO:0000256" key="1">
    <source>
        <dbReference type="ARBA" id="ARBA00004496"/>
    </source>
</evidence>
<name>A0A6M0GZB1_9CLOT</name>
<dbReference type="EMBL" id="JAAGPU010000003">
    <property type="protein sequence ID" value="NEU03916.1"/>
    <property type="molecule type" value="Genomic_DNA"/>
</dbReference>
<dbReference type="SUPFAM" id="SSF46785">
    <property type="entry name" value="Winged helix' DNA-binding domain"/>
    <property type="match status" value="1"/>
</dbReference>
<reference evidence="9 10" key="1">
    <citation type="submission" date="2020-02" db="EMBL/GenBank/DDBJ databases">
        <title>Genome assembly of a novel Clostridium senegalense strain.</title>
        <authorList>
            <person name="Gupta T.B."/>
            <person name="Jauregui R."/>
            <person name="Maclean P."/>
            <person name="Nawarathana A."/>
            <person name="Brightwell G."/>
        </authorList>
    </citation>
    <scope>NUCLEOTIDE SEQUENCE [LARGE SCALE GENOMIC DNA]</scope>
    <source>
        <strain evidence="9 10">AGRFS4</strain>
    </source>
</reference>
<dbReference type="GO" id="GO:0003677">
    <property type="term" value="F:DNA binding"/>
    <property type="evidence" value="ECO:0007669"/>
    <property type="project" value="UniProtKB-KW"/>
</dbReference>
<evidence type="ECO:0000313" key="9">
    <source>
        <dbReference type="EMBL" id="NEU03916.1"/>
    </source>
</evidence>
<dbReference type="Pfam" id="PF22381">
    <property type="entry name" value="Staph_reg_Sar_Rot"/>
    <property type="match status" value="1"/>
</dbReference>
<accession>A0A6M0GZB1</accession>